<dbReference type="SUPFAM" id="SSF49785">
    <property type="entry name" value="Galactose-binding domain-like"/>
    <property type="match status" value="2"/>
</dbReference>
<dbReference type="Gene3D" id="1.10.1330.10">
    <property type="entry name" value="Dockerin domain"/>
    <property type="match status" value="1"/>
</dbReference>
<feature type="domain" description="Dockerin" evidence="10">
    <location>
        <begin position="1097"/>
        <end position="1159"/>
    </location>
</feature>
<evidence type="ECO:0000256" key="3">
    <source>
        <dbReference type="ARBA" id="ARBA00022729"/>
    </source>
</evidence>
<sequence>MKKWKKKLLVMTTALTLAITSIPVMERVEAAAATITPALAKTPGNANPLFTQKFGADPFAMVYNGRVYVYMTNDVFEYNADGTVKDNGYGSINKITVVSSDDMVNWTDHGEIAVAGPQGAAKWANNSWAPAAAHKTIDGKEKFFLYFADNGSGIGVLTADSPIGPFTDPLGKQLVSRSTPGASDVTWLFDPAVLVDDDGSAYIYFGGGIPTGKDADPGTARVAKLGADMISLDLAASGGTAKPINPPWLFEDSGIHKYNGKYYYSYCTNFSGGHPADIPTGAIGYMVSDNPMGPFTFVKTVLPNPGAFFGVGGNNHHAIFDFNGQWYITYHAQTLAKAMAESGSYPQMGGQSHGYRNAHINKVSFDTNGVIQNITGDYAGVPQVKNVDPYKRVEAETIGWSGGISTETTTQPGTIASGINLAVSSINDGDWTAVSKVDFGAAGAGTFTANAASGSDGGTIELHLDSADGALVGTLPISNTGGDNVWKTKTTSVSGATGVHDLYMVYRGATTGNLFKVDYWQFGQKSAAHDLVAINASTDKYKIDTVSGTNKANMKVTAVYTDGTSENVTTQAAATPAQSGIVSVGGGVITGVGYGATSINVSYGGKSDTLNILVKDLNSELTVKKLTADNSSVSLWIGGTKNFAITAEYFDGRTENVTNTATYSNPHPEIAEVSNGKITAKSNGTTNVTVSFKGALGEPVTTQLSITVTKLTELLENGGFENGQSPWIVNETADLSVSDQVFYSGSHSIHVTGRKTTGSGPKQSVDGKVKPGVTYKYSAKVKYDTGPATRQFNLTMRNEDWINMSQSDSSWWVFKDFGHGTITKGVWGTIEGTVTVPADANFSRPAIFVETSWKSVQDPTDDLMDFYVDDVSFLDTTAPTQVTPAAAISADNSVKPGSSFTVGVSLNNVTQSVYAEDITLTYDANVFDYVSAAGANNSIQIVTEDKATTGKVRLIAADIGGVSGTSTPVLNLTFKVKSGVQNTTGTIAATQAKLGVAPEGTVIQAELGTKSIAVGKSEVVVDKTALTTTITNAQGLYDAAVVGTLPGQYPQAAKDAFGVAINAAKSVKDNSSATQSQVDSATAALGSAVDTFKAAVIKEVSADLNKDGIVDVGDLALVAYHYGKTSASADWAAAKAADMNSDQKIDITDLAYVATKIVN</sequence>
<dbReference type="Proteomes" id="UP000215509">
    <property type="component" value="Unassembled WGS sequence"/>
</dbReference>
<dbReference type="Pfam" id="PF03422">
    <property type="entry name" value="CBM_6"/>
    <property type="match status" value="1"/>
</dbReference>
<dbReference type="PROSITE" id="PS51175">
    <property type="entry name" value="CBM6"/>
    <property type="match status" value="1"/>
</dbReference>
<dbReference type="CDD" id="cd04084">
    <property type="entry name" value="CBM6_xylanase-like"/>
    <property type="match status" value="1"/>
</dbReference>
<dbReference type="Gene3D" id="1.20.1270.90">
    <property type="entry name" value="AF1782-like"/>
    <property type="match status" value="1"/>
</dbReference>
<keyword evidence="4" id="KW-0378">Hydrolase</keyword>
<evidence type="ECO:0000259" key="9">
    <source>
        <dbReference type="PROSITE" id="PS51175"/>
    </source>
</evidence>
<dbReference type="CDD" id="cd08547">
    <property type="entry name" value="Type_II_cohesin"/>
    <property type="match status" value="1"/>
</dbReference>
<feature type="site" description="Important for catalytic activity, responsible for pKa modulation of the active site Glu and correct orientation of both the proton donor and substrate" evidence="7">
    <location>
        <position position="190"/>
    </location>
</feature>
<dbReference type="SUPFAM" id="SSF63446">
    <property type="entry name" value="Type I dockerin domain"/>
    <property type="match status" value="1"/>
</dbReference>
<dbReference type="InterPro" id="IPR036439">
    <property type="entry name" value="Dockerin_dom_sf"/>
</dbReference>
<dbReference type="Pfam" id="PF00404">
    <property type="entry name" value="Dockerin_1"/>
    <property type="match status" value="1"/>
</dbReference>
<evidence type="ECO:0008006" key="13">
    <source>
        <dbReference type="Google" id="ProtNLM"/>
    </source>
</evidence>
<dbReference type="Pfam" id="PF04616">
    <property type="entry name" value="Glyco_hydro_43"/>
    <property type="match status" value="1"/>
</dbReference>
<dbReference type="InterPro" id="IPR023296">
    <property type="entry name" value="Glyco_hydro_beta-prop_sf"/>
</dbReference>
<feature type="signal peptide" evidence="8">
    <location>
        <begin position="1"/>
        <end position="26"/>
    </location>
</feature>
<keyword evidence="5" id="KW-0119">Carbohydrate metabolism</keyword>
<feature type="chain" id="PRO_5039339360" description="Carbohydrate-binding protein" evidence="8">
    <location>
        <begin position="27"/>
        <end position="1159"/>
    </location>
</feature>
<dbReference type="PANTHER" id="PTHR43772:SF2">
    <property type="entry name" value="PUTATIVE (AFU_ORTHOLOGUE AFUA_2G04480)-RELATED"/>
    <property type="match status" value="1"/>
</dbReference>
<dbReference type="InterPro" id="IPR016134">
    <property type="entry name" value="Dockerin_dom"/>
</dbReference>
<dbReference type="Gene3D" id="2.60.40.1080">
    <property type="match status" value="2"/>
</dbReference>
<dbReference type="RefSeq" id="WP_094014136.1">
    <property type="nucleotide sequence ID" value="NZ_NMQW01000009.1"/>
</dbReference>
<dbReference type="InterPro" id="IPR008964">
    <property type="entry name" value="Invasin/intimin_cell_adhesion"/>
</dbReference>
<organism evidence="11 12">
    <name type="scientific">Paenibacillus rigui</name>
    <dbReference type="NCBI Taxonomy" id="554312"/>
    <lineage>
        <taxon>Bacteria</taxon>
        <taxon>Bacillati</taxon>
        <taxon>Bacillota</taxon>
        <taxon>Bacilli</taxon>
        <taxon>Bacillales</taxon>
        <taxon>Paenibacillaceae</taxon>
        <taxon>Paenibacillus</taxon>
    </lineage>
</organism>
<protein>
    <recommendedName>
        <fullName evidence="13">Carbohydrate-binding protein</fullName>
    </recommendedName>
</protein>
<comment type="similarity">
    <text evidence="1">Belongs to the glycosyl hydrolase 43 family.</text>
</comment>
<evidence type="ECO:0000256" key="5">
    <source>
        <dbReference type="ARBA" id="ARBA00023277"/>
    </source>
</evidence>
<gene>
    <name evidence="11" type="ORF">CF651_06890</name>
</gene>
<dbReference type="Gene3D" id="2.115.10.20">
    <property type="entry name" value="Glycosyl hydrolase domain, family 43"/>
    <property type="match status" value="1"/>
</dbReference>
<dbReference type="SMART" id="SM00606">
    <property type="entry name" value="CBD_IV"/>
    <property type="match status" value="1"/>
</dbReference>
<dbReference type="GO" id="GO:0045493">
    <property type="term" value="P:xylan catabolic process"/>
    <property type="evidence" value="ECO:0007669"/>
    <property type="project" value="UniProtKB-KW"/>
</dbReference>
<keyword evidence="2" id="KW-0858">Xylan degradation</keyword>
<dbReference type="InterPro" id="IPR006584">
    <property type="entry name" value="Cellulose-bd_IV"/>
</dbReference>
<evidence type="ECO:0000256" key="1">
    <source>
        <dbReference type="ARBA" id="ARBA00009865"/>
    </source>
</evidence>
<dbReference type="CDD" id="cd09003">
    <property type="entry name" value="GH43_XynD-like"/>
    <property type="match status" value="1"/>
</dbReference>
<name>A0A229UTU1_9BACL</name>
<dbReference type="InterPro" id="IPR005084">
    <property type="entry name" value="CBM6"/>
</dbReference>
<keyword evidence="2" id="KW-0624">Polysaccharide degradation</keyword>
<keyword evidence="12" id="KW-1185">Reference proteome</keyword>
<evidence type="ECO:0000256" key="6">
    <source>
        <dbReference type="ARBA" id="ARBA00023295"/>
    </source>
</evidence>
<dbReference type="InterPro" id="IPR003305">
    <property type="entry name" value="CenC_carb-bd"/>
</dbReference>
<accession>A0A229UTU1</accession>
<keyword evidence="6" id="KW-0326">Glycosidase</keyword>
<proteinExistence type="inferred from homology"/>
<reference evidence="11 12" key="1">
    <citation type="submission" date="2017-07" db="EMBL/GenBank/DDBJ databases">
        <title>Genome sequencing and assembly of Paenibacillus rigui.</title>
        <authorList>
            <person name="Mayilraj S."/>
        </authorList>
    </citation>
    <scope>NUCLEOTIDE SEQUENCE [LARGE SCALE GENOMIC DNA]</scope>
    <source>
        <strain evidence="11 12">JCM 16352</strain>
    </source>
</reference>
<dbReference type="InterPro" id="IPR008979">
    <property type="entry name" value="Galactose-bd-like_sf"/>
</dbReference>
<dbReference type="InterPro" id="IPR006710">
    <property type="entry name" value="Glyco_hydro_43"/>
</dbReference>
<dbReference type="SUPFAM" id="SSF49373">
    <property type="entry name" value="Invasin/intimin cell-adhesion fragments"/>
    <property type="match status" value="1"/>
</dbReference>
<evidence type="ECO:0000256" key="7">
    <source>
        <dbReference type="PIRSR" id="PIRSR606710-2"/>
    </source>
</evidence>
<evidence type="ECO:0000256" key="2">
    <source>
        <dbReference type="ARBA" id="ARBA00022651"/>
    </source>
</evidence>
<dbReference type="GO" id="GO:0004553">
    <property type="term" value="F:hydrolase activity, hydrolyzing O-glycosyl compounds"/>
    <property type="evidence" value="ECO:0007669"/>
    <property type="project" value="InterPro"/>
</dbReference>
<dbReference type="Gene3D" id="2.60.40.680">
    <property type="match status" value="1"/>
</dbReference>
<evidence type="ECO:0000313" key="12">
    <source>
        <dbReference type="Proteomes" id="UP000215509"/>
    </source>
</evidence>
<feature type="domain" description="CBM6" evidence="9">
    <location>
        <begin position="391"/>
        <end position="523"/>
    </location>
</feature>
<dbReference type="AlphaFoldDB" id="A0A229UTU1"/>
<keyword evidence="3 8" id="KW-0732">Signal</keyword>
<dbReference type="Gene3D" id="2.60.120.260">
    <property type="entry name" value="Galactose-binding domain-like"/>
    <property type="match status" value="2"/>
</dbReference>
<dbReference type="InterPro" id="IPR008965">
    <property type="entry name" value="CBM2/CBM3_carb-bd_dom_sf"/>
</dbReference>
<dbReference type="InterPro" id="IPR018247">
    <property type="entry name" value="EF_Hand_1_Ca_BS"/>
</dbReference>
<dbReference type="PANTHER" id="PTHR43772">
    <property type="entry name" value="ENDO-1,4-BETA-XYLANASE"/>
    <property type="match status" value="1"/>
</dbReference>
<evidence type="ECO:0000313" key="11">
    <source>
        <dbReference type="EMBL" id="OXM87037.1"/>
    </source>
</evidence>
<evidence type="ECO:0000259" key="10">
    <source>
        <dbReference type="PROSITE" id="PS51766"/>
    </source>
</evidence>
<dbReference type="PROSITE" id="PS00018">
    <property type="entry name" value="EF_HAND_1"/>
    <property type="match status" value="2"/>
</dbReference>
<dbReference type="EMBL" id="NMQW01000009">
    <property type="protein sequence ID" value="OXM87037.1"/>
    <property type="molecule type" value="Genomic_DNA"/>
</dbReference>
<dbReference type="GO" id="GO:0030246">
    <property type="term" value="F:carbohydrate binding"/>
    <property type="evidence" value="ECO:0007669"/>
    <property type="project" value="InterPro"/>
</dbReference>
<dbReference type="SUPFAM" id="SSF75005">
    <property type="entry name" value="Arabinanase/levansucrase/invertase"/>
    <property type="match status" value="1"/>
</dbReference>
<dbReference type="SUPFAM" id="SSF49384">
    <property type="entry name" value="Carbohydrate-binding domain"/>
    <property type="match status" value="1"/>
</dbReference>
<comment type="caution">
    <text evidence="11">The sequence shown here is derived from an EMBL/GenBank/DDBJ whole genome shotgun (WGS) entry which is preliminary data.</text>
</comment>
<dbReference type="Pfam" id="PF02018">
    <property type="entry name" value="CBM_4_9"/>
    <property type="match status" value="1"/>
</dbReference>
<dbReference type="PROSITE" id="PS51766">
    <property type="entry name" value="DOCKERIN"/>
    <property type="match status" value="1"/>
</dbReference>
<evidence type="ECO:0000256" key="4">
    <source>
        <dbReference type="ARBA" id="ARBA00022801"/>
    </source>
</evidence>
<dbReference type="InterPro" id="IPR052176">
    <property type="entry name" value="Glycosyl_Hydrlase_43_Enz"/>
</dbReference>
<dbReference type="InterPro" id="IPR002105">
    <property type="entry name" value="Dockerin_1_rpt"/>
</dbReference>
<evidence type="ECO:0000256" key="8">
    <source>
        <dbReference type="SAM" id="SignalP"/>
    </source>
</evidence>